<proteinExistence type="predicted"/>
<dbReference type="RefSeq" id="WP_002839358.1">
    <property type="nucleotide sequence ID" value="NZ_AEDP01000018.1"/>
</dbReference>
<reference evidence="1 2" key="1">
    <citation type="submission" date="2010-08" db="EMBL/GenBank/DDBJ databases">
        <authorList>
            <person name="Durkin A.S."/>
            <person name="Madupu R."/>
            <person name="Torralba M."/>
            <person name="Gillis M."/>
            <person name="Methe B."/>
            <person name="Sutton G."/>
            <person name="Nelson K.E."/>
        </authorList>
    </citation>
    <scope>NUCLEOTIDE SEQUENCE [LARGE SCALE GENOMIC DNA]</scope>
    <source>
        <strain evidence="1 2">BVS033A4</strain>
    </source>
</reference>
<accession>E1KWK0</accession>
<gene>
    <name evidence="1" type="ORF">HMPREF9289_0739</name>
</gene>
<dbReference type="EMBL" id="AEDP01000018">
    <property type="protein sequence ID" value="EFL54680.1"/>
    <property type="molecule type" value="Genomic_DNA"/>
</dbReference>
<evidence type="ECO:0000313" key="2">
    <source>
        <dbReference type="Proteomes" id="UP000003807"/>
    </source>
</evidence>
<evidence type="ECO:0000313" key="1">
    <source>
        <dbReference type="EMBL" id="EFL54680.1"/>
    </source>
</evidence>
<organism evidence="1 2">
    <name type="scientific">Finegoldia magna BVS033A4</name>
    <dbReference type="NCBI Taxonomy" id="866773"/>
    <lineage>
        <taxon>Bacteria</taxon>
        <taxon>Bacillati</taxon>
        <taxon>Bacillota</taxon>
        <taxon>Tissierellia</taxon>
        <taxon>Tissierellales</taxon>
        <taxon>Peptoniphilaceae</taxon>
        <taxon>Finegoldia</taxon>
    </lineage>
</organism>
<dbReference type="Proteomes" id="UP000003807">
    <property type="component" value="Unassembled WGS sequence"/>
</dbReference>
<sequence length="60" mass="7045">MKAINYTDIKRVYSDTVITLELIDGTTFKAYEFDFMNDEQINNSDEMLVEMIEVKDDSKI</sequence>
<protein>
    <submittedName>
        <fullName evidence="1">Uncharacterized protein</fullName>
    </submittedName>
</protein>
<comment type="caution">
    <text evidence="1">The sequence shown here is derived from an EMBL/GenBank/DDBJ whole genome shotgun (WGS) entry which is preliminary data.</text>
</comment>
<dbReference type="AlphaFoldDB" id="E1KWK0"/>
<name>E1KWK0_FINMA</name>